<reference evidence="10 11" key="1">
    <citation type="submission" date="2017-02" db="EMBL/GenBank/DDBJ databases">
        <title>Draft genome sequence of Haemophilus felis CCUG 31170 type strain.</title>
        <authorList>
            <person name="Engstrom-Jakobsson H."/>
            <person name="Salva-Serra F."/>
            <person name="Thorell K."/>
            <person name="Gonzales-Siles L."/>
            <person name="Karlsson R."/>
            <person name="Boulund F."/>
            <person name="Engstrand L."/>
            <person name="Kristiansson E."/>
            <person name="Moore E."/>
        </authorList>
    </citation>
    <scope>NUCLEOTIDE SEQUENCE [LARGE SCALE GENOMIC DNA]</scope>
    <source>
        <strain evidence="10 11">CCUG 31170</strain>
    </source>
</reference>
<comment type="similarity">
    <text evidence="2 7">Belongs to the RseA family.</text>
</comment>
<name>A0A1T0B190_9PAST</name>
<dbReference type="EMBL" id="MUYB01000022">
    <property type="protein sequence ID" value="OOS03844.1"/>
    <property type="molecule type" value="Genomic_DNA"/>
</dbReference>
<evidence type="ECO:0000259" key="8">
    <source>
        <dbReference type="Pfam" id="PF03872"/>
    </source>
</evidence>
<dbReference type="Gene3D" id="1.20.5.3960">
    <property type="match status" value="1"/>
</dbReference>
<dbReference type="Gene3D" id="1.10.10.880">
    <property type="entry name" value="Anti sigma-E protein RseA, N-terminal domain"/>
    <property type="match status" value="1"/>
</dbReference>
<dbReference type="Pfam" id="PF03872">
    <property type="entry name" value="RseA_N"/>
    <property type="match status" value="1"/>
</dbReference>
<dbReference type="OrthoDB" id="6194196at2"/>
<organism evidence="10 11">
    <name type="scientific">[Haemophilus] felis</name>
    <dbReference type="NCBI Taxonomy" id="123822"/>
    <lineage>
        <taxon>Bacteria</taxon>
        <taxon>Pseudomonadati</taxon>
        <taxon>Pseudomonadota</taxon>
        <taxon>Gammaproteobacteria</taxon>
        <taxon>Pasteurellales</taxon>
        <taxon>Pasteurellaceae</taxon>
    </lineage>
</organism>
<accession>A0A1T0B190</accession>
<evidence type="ECO:0000256" key="2">
    <source>
        <dbReference type="ARBA" id="ARBA00005837"/>
    </source>
</evidence>
<dbReference type="GO" id="GO:0016989">
    <property type="term" value="F:sigma factor antagonist activity"/>
    <property type="evidence" value="ECO:0007669"/>
    <property type="project" value="InterPro"/>
</dbReference>
<evidence type="ECO:0000256" key="5">
    <source>
        <dbReference type="ARBA" id="ARBA00022989"/>
    </source>
</evidence>
<dbReference type="GO" id="GO:0005886">
    <property type="term" value="C:plasma membrane"/>
    <property type="evidence" value="ECO:0007669"/>
    <property type="project" value="UniProtKB-SubCell"/>
</dbReference>
<dbReference type="InterPro" id="IPR026279">
    <property type="entry name" value="RseA"/>
</dbReference>
<comment type="subunit">
    <text evidence="7">Interacts 1:1 with ECF RNA polymerase sigma-E (RpoE); this inhibits the interaction of sigma-E with the RNA polymerase catalytic core and leads to a decreased expression of sigma-E-regulated genes. Interacts with RseB.</text>
</comment>
<evidence type="ECO:0000313" key="11">
    <source>
        <dbReference type="Proteomes" id="UP000190023"/>
    </source>
</evidence>
<keyword evidence="11" id="KW-1185">Reference proteome</keyword>
<keyword evidence="7" id="KW-0997">Cell inner membrane</keyword>
<dbReference type="InterPro" id="IPR005573">
    <property type="entry name" value="Anti-sigma_E_RseA_C"/>
</dbReference>
<dbReference type="PANTHER" id="PTHR38104">
    <property type="match status" value="1"/>
</dbReference>
<keyword evidence="3 7" id="KW-1003">Cell membrane</keyword>
<dbReference type="SUPFAM" id="SSF89069">
    <property type="entry name" value="N-terminal, cytoplasmic domain of anti-sigmaE factor RseA"/>
    <property type="match status" value="1"/>
</dbReference>
<dbReference type="PANTHER" id="PTHR38104:SF1">
    <property type="entry name" value="ANTI-SIGMA-E FACTOR RSEA"/>
    <property type="match status" value="1"/>
</dbReference>
<comment type="caution">
    <text evidence="10">The sequence shown here is derived from an EMBL/GenBank/DDBJ whole genome shotgun (WGS) entry which is preliminary data.</text>
</comment>
<comment type="function">
    <text evidence="7">An anti-sigma factor for extracytoplasmic function (ECF) sigma factor sigma-E (RpoE). ECF sigma factors are held in an inactive form by an anti-sigma factor until released by regulated intramembrane proteolysis (RIP). RIP occurs when an extracytoplasmic signal triggers a concerted proteolytic cascade to transmit information and elicit cellular responses. The membrane-spanning regulatory substrate protein is first cut periplasmically (site-1 protease, S1P, DegS), then within the membrane itself (site-2 protease, S2P, RseP), while cytoplasmic proteases finish degrading the anti-sigma factor, liberating sigma-E.</text>
</comment>
<evidence type="ECO:0000313" key="10">
    <source>
        <dbReference type="EMBL" id="OOS03844.1"/>
    </source>
</evidence>
<evidence type="ECO:0000256" key="7">
    <source>
        <dbReference type="PIRNR" id="PIRNR016938"/>
    </source>
</evidence>
<evidence type="ECO:0000256" key="6">
    <source>
        <dbReference type="ARBA" id="ARBA00023136"/>
    </source>
</evidence>
<evidence type="ECO:0000256" key="4">
    <source>
        <dbReference type="ARBA" id="ARBA00022692"/>
    </source>
</evidence>
<dbReference type="STRING" id="123822.B0188_05895"/>
<feature type="domain" description="Anti sigma-E protein RseA C-terminal" evidence="9">
    <location>
        <begin position="133"/>
        <end position="181"/>
    </location>
</feature>
<dbReference type="AlphaFoldDB" id="A0A1T0B190"/>
<proteinExistence type="inferred from homology"/>
<evidence type="ECO:0000256" key="1">
    <source>
        <dbReference type="ARBA" id="ARBA00004162"/>
    </source>
</evidence>
<evidence type="ECO:0000259" key="9">
    <source>
        <dbReference type="Pfam" id="PF03873"/>
    </source>
</evidence>
<feature type="domain" description="Anti sigma-E protein RseA N-terminal" evidence="8">
    <location>
        <begin position="1"/>
        <end position="83"/>
    </location>
</feature>
<keyword evidence="5" id="KW-1133">Transmembrane helix</keyword>
<dbReference type="Pfam" id="PF03873">
    <property type="entry name" value="RseA_C"/>
    <property type="match status" value="1"/>
</dbReference>
<keyword evidence="6 7" id="KW-0472">Membrane</keyword>
<protein>
    <recommendedName>
        <fullName evidence="7">Anti-sigma-E factor RseA</fullName>
    </recommendedName>
    <alternativeName>
        <fullName evidence="7">Regulator of SigE</fullName>
    </alternativeName>
    <alternativeName>
        <fullName evidence="7">Sigma-E anti-sigma factor RseA</fullName>
    </alternativeName>
    <alternativeName>
        <fullName evidence="7">Sigma-E factor negative regulatory protein</fullName>
    </alternativeName>
</protein>
<dbReference type="PIRSF" id="PIRSF016938">
    <property type="entry name" value="RseA"/>
    <property type="match status" value="1"/>
</dbReference>
<comment type="subcellular location">
    <subcellularLocation>
        <location evidence="7">Cell inner membrane</location>
    </subcellularLocation>
    <subcellularLocation>
        <location evidence="1">Cell membrane</location>
        <topology evidence="1">Single-pass membrane protein</topology>
    </subcellularLocation>
</comment>
<dbReference type="InterPro" id="IPR052383">
    <property type="entry name" value="Anti-sigma-E_RseA-like"/>
</dbReference>
<dbReference type="InterPro" id="IPR005572">
    <property type="entry name" value="Anti-sigma_E_RseA_N"/>
</dbReference>
<gene>
    <name evidence="10" type="ORF">B0188_05895</name>
</gene>
<dbReference type="CDD" id="cd16328">
    <property type="entry name" value="RseA_N"/>
    <property type="match status" value="1"/>
</dbReference>
<dbReference type="InterPro" id="IPR036147">
    <property type="entry name" value="Anti-sigma_E_RseA_N_sf"/>
</dbReference>
<evidence type="ECO:0000256" key="3">
    <source>
        <dbReference type="ARBA" id="ARBA00022475"/>
    </source>
</evidence>
<keyword evidence="4" id="KW-0812">Transmembrane</keyword>
<sequence length="192" mass="21423">MQKELLSAYIDGEQVNAEFTETLCQNEELQATWNNFHVIRSVMREESAVLLDADFTAKMEALIAAEELPPVAITQSQPLPQEVEDSPFMQKLKVMFMPLAQISVAASVCLVAVLGTQSVMVAKNSDQNLVQPQVLQTLPLNSEVQEVSYNAPVNDVITSEQMEKRSRKINAMLQDYEGQRRIHADSLLSADK</sequence>
<dbReference type="Proteomes" id="UP000190023">
    <property type="component" value="Unassembled WGS sequence"/>
</dbReference>